<protein>
    <recommendedName>
        <fullName evidence="1">Putative zinc-finger domain-containing protein</fullName>
    </recommendedName>
</protein>
<name>A0ABM9HBK5_9BACT</name>
<reference evidence="2 3" key="1">
    <citation type="submission" date="2022-09" db="EMBL/GenBank/DDBJ databases">
        <authorList>
            <person name="Kop L."/>
        </authorList>
    </citation>
    <scope>NUCLEOTIDE SEQUENCE [LARGE SCALE GENOMIC DNA]</scope>
    <source>
        <strain evidence="2 3">347</strain>
    </source>
</reference>
<dbReference type="EMBL" id="OX336137">
    <property type="protein sequence ID" value="CAI2717469.1"/>
    <property type="molecule type" value="Genomic_DNA"/>
</dbReference>
<dbReference type="RefSeq" id="WP_282010408.1">
    <property type="nucleotide sequence ID" value="NZ_OX336137.1"/>
</dbReference>
<keyword evidence="3" id="KW-1185">Reference proteome</keyword>
<dbReference type="InterPro" id="IPR027383">
    <property type="entry name" value="Znf_put"/>
</dbReference>
<dbReference type="Proteomes" id="UP001157733">
    <property type="component" value="Chromosome"/>
</dbReference>
<accession>A0ABM9HBK5</accession>
<proteinExistence type="predicted"/>
<evidence type="ECO:0000259" key="1">
    <source>
        <dbReference type="Pfam" id="PF13490"/>
    </source>
</evidence>
<evidence type="ECO:0000313" key="3">
    <source>
        <dbReference type="Proteomes" id="UP001157733"/>
    </source>
</evidence>
<evidence type="ECO:0000313" key="2">
    <source>
        <dbReference type="EMBL" id="CAI2717469.1"/>
    </source>
</evidence>
<gene>
    <name evidence="2" type="ORF">NSPWAT_0610</name>
</gene>
<organism evidence="2 3">
    <name type="scientific">Nitrospina watsonii</name>
    <dbReference type="NCBI Taxonomy" id="1323948"/>
    <lineage>
        <taxon>Bacteria</taxon>
        <taxon>Pseudomonadati</taxon>
        <taxon>Nitrospinota/Tectimicrobiota group</taxon>
        <taxon>Nitrospinota</taxon>
        <taxon>Nitrospinia</taxon>
        <taxon>Nitrospinales</taxon>
        <taxon>Nitrospinaceae</taxon>
        <taxon>Nitrospina</taxon>
    </lineage>
</organism>
<dbReference type="Pfam" id="PF13490">
    <property type="entry name" value="zf-HC2"/>
    <property type="match status" value="1"/>
</dbReference>
<sequence length="93" mass="10697">MNTLTRWLKIRCQDTSSLISERMDHSLPLSKRLRVGMHLAMCKACRIYEQQLQTVRSLARKLGREEDPLGPNVTMTEDCKESIKAVLKKHQGS</sequence>
<feature type="domain" description="Putative zinc-finger" evidence="1">
    <location>
        <begin position="12"/>
        <end position="46"/>
    </location>
</feature>